<name>A0ABU6QLC1_9FABA</name>
<keyword evidence="1" id="KW-0863">Zinc-finger</keyword>
<feature type="compositionally biased region" description="Low complexity" evidence="2">
    <location>
        <begin position="187"/>
        <end position="196"/>
    </location>
</feature>
<evidence type="ECO:0000313" key="5">
    <source>
        <dbReference type="Proteomes" id="UP001341840"/>
    </source>
</evidence>
<feature type="compositionally biased region" description="Low complexity" evidence="2">
    <location>
        <begin position="166"/>
        <end position="179"/>
    </location>
</feature>
<dbReference type="InterPro" id="IPR001878">
    <property type="entry name" value="Znf_CCHC"/>
</dbReference>
<evidence type="ECO:0000256" key="2">
    <source>
        <dbReference type="SAM" id="MobiDB-lite"/>
    </source>
</evidence>
<evidence type="ECO:0000313" key="4">
    <source>
        <dbReference type="EMBL" id="MED6112657.1"/>
    </source>
</evidence>
<dbReference type="Proteomes" id="UP001341840">
    <property type="component" value="Unassembled WGS sequence"/>
</dbReference>
<proteinExistence type="predicted"/>
<keyword evidence="1" id="KW-0479">Metal-binding</keyword>
<feature type="domain" description="CCHC-type" evidence="3">
    <location>
        <begin position="81"/>
        <end position="95"/>
    </location>
</feature>
<comment type="caution">
    <text evidence="4">The sequence shown here is derived from an EMBL/GenBank/DDBJ whole genome shotgun (WGS) entry which is preliminary data.</text>
</comment>
<evidence type="ECO:0000259" key="3">
    <source>
        <dbReference type="PROSITE" id="PS50158"/>
    </source>
</evidence>
<keyword evidence="5" id="KW-1185">Reference proteome</keyword>
<protein>
    <recommendedName>
        <fullName evidence="3">CCHC-type domain-containing protein</fullName>
    </recommendedName>
</protein>
<gene>
    <name evidence="4" type="ORF">PIB30_063587</name>
</gene>
<sequence>MEKPEDYVHPWLCMKSIHATYKHIINPVPSEQYWGNRNYLKTEAPYIKRPIRRPKVHNRRRDPVENLMEGNNLKRTFRVTCAKCGEQGHNYKTCKGAPANPGWKPKGQVGVSQEAPSHTLPAPAPQVPASCTLQAPFKPPGQVGLALPTKRRYRPKQPIRRQQLRSSPTPSAPPSISQPMANVNQGAPSSETVAAASTSTQRILKFMETPGFQKK</sequence>
<dbReference type="PROSITE" id="PS50158">
    <property type="entry name" value="ZF_CCHC"/>
    <property type="match status" value="1"/>
</dbReference>
<feature type="compositionally biased region" description="Basic residues" evidence="2">
    <location>
        <begin position="149"/>
        <end position="163"/>
    </location>
</feature>
<dbReference type="EMBL" id="JASCZI010000607">
    <property type="protein sequence ID" value="MED6112657.1"/>
    <property type="molecule type" value="Genomic_DNA"/>
</dbReference>
<evidence type="ECO:0000256" key="1">
    <source>
        <dbReference type="PROSITE-ProRule" id="PRU00047"/>
    </source>
</evidence>
<reference evidence="4 5" key="1">
    <citation type="journal article" date="2023" name="Plants (Basel)">
        <title>Bridging the Gap: Combining Genomics and Transcriptomics Approaches to Understand Stylosanthes scabra, an Orphan Legume from the Brazilian Caatinga.</title>
        <authorList>
            <person name="Ferreira-Neto J.R.C."/>
            <person name="da Silva M.D."/>
            <person name="Binneck E."/>
            <person name="de Melo N.F."/>
            <person name="da Silva R.H."/>
            <person name="de Melo A.L.T.M."/>
            <person name="Pandolfi V."/>
            <person name="Bustamante F.O."/>
            <person name="Brasileiro-Vidal A.C."/>
            <person name="Benko-Iseppon A.M."/>
        </authorList>
    </citation>
    <scope>NUCLEOTIDE SEQUENCE [LARGE SCALE GENOMIC DNA]</scope>
    <source>
        <tissue evidence="4">Leaves</tissue>
    </source>
</reference>
<accession>A0ABU6QLC1</accession>
<feature type="region of interest" description="Disordered" evidence="2">
    <location>
        <begin position="105"/>
        <end position="196"/>
    </location>
</feature>
<keyword evidence="1" id="KW-0862">Zinc</keyword>
<organism evidence="4 5">
    <name type="scientific">Stylosanthes scabra</name>
    <dbReference type="NCBI Taxonomy" id="79078"/>
    <lineage>
        <taxon>Eukaryota</taxon>
        <taxon>Viridiplantae</taxon>
        <taxon>Streptophyta</taxon>
        <taxon>Embryophyta</taxon>
        <taxon>Tracheophyta</taxon>
        <taxon>Spermatophyta</taxon>
        <taxon>Magnoliopsida</taxon>
        <taxon>eudicotyledons</taxon>
        <taxon>Gunneridae</taxon>
        <taxon>Pentapetalae</taxon>
        <taxon>rosids</taxon>
        <taxon>fabids</taxon>
        <taxon>Fabales</taxon>
        <taxon>Fabaceae</taxon>
        <taxon>Papilionoideae</taxon>
        <taxon>50 kb inversion clade</taxon>
        <taxon>dalbergioids sensu lato</taxon>
        <taxon>Dalbergieae</taxon>
        <taxon>Pterocarpus clade</taxon>
        <taxon>Stylosanthes</taxon>
    </lineage>
</organism>